<accession>A0A314ZFG5</accession>
<protein>
    <submittedName>
        <fullName evidence="1">Uncharacterized protein</fullName>
    </submittedName>
</protein>
<sequence length="161" mass="17649">MENVSNLYANTESQGRLVALGEWFVRLGANTEFEGNIGGFTSNANGMNIPSNEDNSNRQGHGIVGETNFTTASFEFNANMMNSNTSEAMSNLETHEAVAELCVSCGSTSTNRVRKKKRGINRLNWGRGILEILQFNKEGLVVAPADQVAQWSRYLGMLAHD</sequence>
<evidence type="ECO:0000313" key="1">
    <source>
        <dbReference type="EMBL" id="PQQ17340.1"/>
    </source>
</evidence>
<name>A0A314ZFG5_PRUYE</name>
<organism evidence="1 2">
    <name type="scientific">Prunus yedoensis var. nudiflora</name>
    <dbReference type="NCBI Taxonomy" id="2094558"/>
    <lineage>
        <taxon>Eukaryota</taxon>
        <taxon>Viridiplantae</taxon>
        <taxon>Streptophyta</taxon>
        <taxon>Embryophyta</taxon>
        <taxon>Tracheophyta</taxon>
        <taxon>Spermatophyta</taxon>
        <taxon>Magnoliopsida</taxon>
        <taxon>eudicotyledons</taxon>
        <taxon>Gunneridae</taxon>
        <taxon>Pentapetalae</taxon>
        <taxon>rosids</taxon>
        <taxon>fabids</taxon>
        <taxon>Rosales</taxon>
        <taxon>Rosaceae</taxon>
        <taxon>Amygdaloideae</taxon>
        <taxon>Amygdaleae</taxon>
        <taxon>Prunus</taxon>
    </lineage>
</organism>
<proteinExistence type="predicted"/>
<keyword evidence="2" id="KW-1185">Reference proteome</keyword>
<comment type="caution">
    <text evidence="1">The sequence shown here is derived from an EMBL/GenBank/DDBJ whole genome shotgun (WGS) entry which is preliminary data.</text>
</comment>
<evidence type="ECO:0000313" key="2">
    <source>
        <dbReference type="Proteomes" id="UP000250321"/>
    </source>
</evidence>
<reference evidence="1 2" key="1">
    <citation type="submission" date="2018-02" db="EMBL/GenBank/DDBJ databases">
        <title>Draft genome of wild Prunus yedoensis var. nudiflora.</title>
        <authorList>
            <person name="Baek S."/>
            <person name="Kim J.-H."/>
            <person name="Choi K."/>
            <person name="Kim G.-B."/>
            <person name="Cho A."/>
            <person name="Jang H."/>
            <person name="Shin C.-H."/>
            <person name="Yu H.-J."/>
            <person name="Mun J.-H."/>
        </authorList>
    </citation>
    <scope>NUCLEOTIDE SEQUENCE [LARGE SCALE GENOMIC DNA]</scope>
    <source>
        <strain evidence="2">cv. Jeju island</strain>
        <tissue evidence="1">Leaf</tissue>
    </source>
</reference>
<dbReference type="EMBL" id="PJQY01000155">
    <property type="protein sequence ID" value="PQQ17340.1"/>
    <property type="molecule type" value="Genomic_DNA"/>
</dbReference>
<gene>
    <name evidence="1" type="ORF">Pyn_21401</name>
</gene>
<dbReference type="AlphaFoldDB" id="A0A314ZFG5"/>
<dbReference type="Proteomes" id="UP000250321">
    <property type="component" value="Unassembled WGS sequence"/>
</dbReference>